<evidence type="ECO:0000313" key="12">
    <source>
        <dbReference type="RefSeq" id="XP_018012762.1"/>
    </source>
</evidence>
<dbReference type="FunFam" id="1.10.150.20:FF:000017">
    <property type="entry name" value="DNA excision repair protein ERCC-1"/>
    <property type="match status" value="1"/>
</dbReference>
<dbReference type="GO" id="GO:0006302">
    <property type="term" value="P:double-strand break repair"/>
    <property type="evidence" value="ECO:0007669"/>
    <property type="project" value="UniProtKB-ARBA"/>
</dbReference>
<evidence type="ECO:0000256" key="2">
    <source>
        <dbReference type="ARBA" id="ARBA00008283"/>
    </source>
</evidence>
<keyword evidence="4" id="KW-0238">DNA-binding</keyword>
<evidence type="ECO:0000256" key="8">
    <source>
        <dbReference type="ARBA" id="ARBA00071993"/>
    </source>
</evidence>
<dbReference type="InterPro" id="IPR047260">
    <property type="entry name" value="ERCC1-like_central_dom"/>
</dbReference>
<dbReference type="GO" id="GO:0003684">
    <property type="term" value="F:damaged DNA binding"/>
    <property type="evidence" value="ECO:0007669"/>
    <property type="project" value="InterPro"/>
</dbReference>
<dbReference type="Proteomes" id="UP000694843">
    <property type="component" value="Unplaced"/>
</dbReference>
<keyword evidence="11" id="KW-1185">Reference proteome</keyword>
<dbReference type="CTD" id="2067"/>
<keyword evidence="6" id="KW-0539">Nucleus</keyword>
<feature type="domain" description="ERCC1-like central" evidence="10">
    <location>
        <begin position="62"/>
        <end position="175"/>
    </location>
</feature>
<dbReference type="SUPFAM" id="SSF47781">
    <property type="entry name" value="RuvA domain 2-like"/>
    <property type="match status" value="1"/>
</dbReference>
<dbReference type="InterPro" id="IPR010994">
    <property type="entry name" value="RuvA_2-like"/>
</dbReference>
<evidence type="ECO:0000256" key="6">
    <source>
        <dbReference type="ARBA" id="ARBA00023242"/>
    </source>
</evidence>
<accession>A0A8B7NGK5</accession>
<dbReference type="GO" id="GO:0070914">
    <property type="term" value="P:UV-damage excision repair"/>
    <property type="evidence" value="ECO:0007669"/>
    <property type="project" value="TreeGrafter"/>
</dbReference>
<dbReference type="Gene3D" id="3.40.50.10130">
    <property type="match status" value="1"/>
</dbReference>
<dbReference type="OMA" id="HPEYIWQ"/>
<keyword evidence="5" id="KW-0234">DNA repair</keyword>
<dbReference type="AlphaFoldDB" id="A0A8B7NGK5"/>
<dbReference type="GO" id="GO:0032204">
    <property type="term" value="P:regulation of telomere maintenance"/>
    <property type="evidence" value="ECO:0007669"/>
    <property type="project" value="UniProtKB-ARBA"/>
</dbReference>
<sequence>MSCKNSLESKNENDGPGGSSTSNFSSAFGALKDTTVYASAQDVPSGCPKDLQLPTRLPSKNSIIVSSRQRGNPLLKHIRNVPYEYGEIVADYLMGATTCAVFLSMRYHRLNPQYIHERLKLLGQQYQLRVLLLQIDVSDPHKELQQLSRVSVMADLTLMLAWSAEEAARVLEVYKMFEHKPPDLIMERQHTSTTLRLIEALTSVHRISRPDAMTLLSNFGSLEGIVKASIQELSTCPGIGPQKAEKLYSTLHMPYAKQGGSTATRLATSAISHAFSGKEKQLSVNTGKKTSDGCAGPSSVTS</sequence>
<dbReference type="GO" id="GO:0070522">
    <property type="term" value="C:ERCC4-ERCC1 complex"/>
    <property type="evidence" value="ECO:0007669"/>
    <property type="project" value="TreeGrafter"/>
</dbReference>
<evidence type="ECO:0000313" key="11">
    <source>
        <dbReference type="Proteomes" id="UP000694843"/>
    </source>
</evidence>
<keyword evidence="3" id="KW-0227">DNA damage</keyword>
<feature type="region of interest" description="Disordered" evidence="9">
    <location>
        <begin position="1"/>
        <end position="22"/>
    </location>
</feature>
<evidence type="ECO:0000256" key="4">
    <source>
        <dbReference type="ARBA" id="ARBA00023125"/>
    </source>
</evidence>
<dbReference type="Pfam" id="PF14520">
    <property type="entry name" value="HHH_5"/>
    <property type="match status" value="1"/>
</dbReference>
<evidence type="ECO:0000259" key="10">
    <source>
        <dbReference type="Pfam" id="PF03834"/>
    </source>
</evidence>
<dbReference type="GO" id="GO:0006312">
    <property type="term" value="P:mitotic recombination"/>
    <property type="evidence" value="ECO:0007669"/>
    <property type="project" value="TreeGrafter"/>
</dbReference>
<dbReference type="SUPFAM" id="SSF52980">
    <property type="entry name" value="Restriction endonuclease-like"/>
    <property type="match status" value="1"/>
</dbReference>
<reference evidence="12" key="1">
    <citation type="submission" date="2025-08" db="UniProtKB">
        <authorList>
            <consortium name="RefSeq"/>
        </authorList>
    </citation>
    <scope>IDENTIFICATION</scope>
    <source>
        <tissue evidence="12">Whole organism</tissue>
    </source>
</reference>
<dbReference type="OrthoDB" id="10262814at2759"/>
<dbReference type="GeneID" id="108669845"/>
<dbReference type="CDD" id="cd22325">
    <property type="entry name" value="ERCC1_C-like"/>
    <property type="match status" value="1"/>
</dbReference>
<dbReference type="RefSeq" id="XP_018012762.1">
    <property type="nucleotide sequence ID" value="XM_018157273.2"/>
</dbReference>
<evidence type="ECO:0000256" key="1">
    <source>
        <dbReference type="ARBA" id="ARBA00004123"/>
    </source>
</evidence>
<dbReference type="NCBIfam" id="TIGR00597">
    <property type="entry name" value="rad10"/>
    <property type="match status" value="1"/>
</dbReference>
<gene>
    <name evidence="12" type="primary">LOC108669845</name>
</gene>
<name>A0A8B7NGK5_HYAAZ</name>
<comment type="function">
    <text evidence="7">Non-catalytic component of a structure-specific DNA repair endonuclease responsible for the 5'-incision during DNA repair. Responsible, in conjunction with SLX4, for the first step in the repair of interstrand cross-links (ICL). Participates in the processing of anaphase bridge-generating DNA structures, which consist in incompletely processed DNA lesions arising during S or G2 phase, and can result in cytokinesis failure. Also required for homology-directed repair (HDR) of DNA double-strand breaks, in conjunction with SLX4.</text>
</comment>
<evidence type="ECO:0000256" key="9">
    <source>
        <dbReference type="SAM" id="MobiDB-lite"/>
    </source>
</evidence>
<dbReference type="GO" id="GO:0003697">
    <property type="term" value="F:single-stranded DNA binding"/>
    <property type="evidence" value="ECO:0007669"/>
    <property type="project" value="TreeGrafter"/>
</dbReference>
<dbReference type="PANTHER" id="PTHR12749:SF0">
    <property type="entry name" value="DNA EXCISION REPAIR PROTEIN ERCC-1"/>
    <property type="match status" value="1"/>
</dbReference>
<dbReference type="InterPro" id="IPR004579">
    <property type="entry name" value="ERCC1/RAD10/SWI10"/>
</dbReference>
<dbReference type="Pfam" id="PF03834">
    <property type="entry name" value="Rad10"/>
    <property type="match status" value="1"/>
</dbReference>
<feature type="region of interest" description="Disordered" evidence="9">
    <location>
        <begin position="282"/>
        <end position="302"/>
    </location>
</feature>
<organism evidence="11 12">
    <name type="scientific">Hyalella azteca</name>
    <name type="common">Amphipod</name>
    <dbReference type="NCBI Taxonomy" id="294128"/>
    <lineage>
        <taxon>Eukaryota</taxon>
        <taxon>Metazoa</taxon>
        <taxon>Ecdysozoa</taxon>
        <taxon>Arthropoda</taxon>
        <taxon>Crustacea</taxon>
        <taxon>Multicrustacea</taxon>
        <taxon>Malacostraca</taxon>
        <taxon>Eumalacostraca</taxon>
        <taxon>Peracarida</taxon>
        <taxon>Amphipoda</taxon>
        <taxon>Senticaudata</taxon>
        <taxon>Talitrida</taxon>
        <taxon>Talitroidea</taxon>
        <taxon>Hyalellidae</taxon>
        <taxon>Hyalella</taxon>
    </lineage>
</organism>
<protein>
    <recommendedName>
        <fullName evidence="8">DNA excision repair protein ERCC-1</fullName>
    </recommendedName>
</protein>
<dbReference type="GO" id="GO:0006289">
    <property type="term" value="P:nucleotide-excision repair"/>
    <property type="evidence" value="ECO:0007669"/>
    <property type="project" value="UniProtKB-ARBA"/>
</dbReference>
<dbReference type="GO" id="GO:0000110">
    <property type="term" value="C:nucleotide-excision repair factor 1 complex"/>
    <property type="evidence" value="ECO:0007669"/>
    <property type="project" value="TreeGrafter"/>
</dbReference>
<comment type="similarity">
    <text evidence="2">Belongs to the ERCC1/RAD10/SWI10 family.</text>
</comment>
<evidence type="ECO:0000256" key="3">
    <source>
        <dbReference type="ARBA" id="ARBA00022763"/>
    </source>
</evidence>
<dbReference type="PANTHER" id="PTHR12749">
    <property type="entry name" value="EXCISION REPAIR CROSS-COMPLEMENTING 1 ERCC1"/>
    <property type="match status" value="1"/>
</dbReference>
<proteinExistence type="inferred from homology"/>
<evidence type="ECO:0000256" key="5">
    <source>
        <dbReference type="ARBA" id="ARBA00023204"/>
    </source>
</evidence>
<dbReference type="InterPro" id="IPR011335">
    <property type="entry name" value="Restrct_endonuc-II-like"/>
</dbReference>
<dbReference type="KEGG" id="hazt:108669845"/>
<comment type="subcellular location">
    <subcellularLocation>
        <location evidence="1">Nucleus</location>
    </subcellularLocation>
</comment>
<dbReference type="Gene3D" id="1.10.150.20">
    <property type="entry name" value="5' to 3' exonuclease, C-terminal subdomain"/>
    <property type="match status" value="1"/>
</dbReference>
<dbReference type="FunFam" id="3.40.50.10130:FF:000001">
    <property type="entry name" value="DNA excision repair protein ERCC-1"/>
    <property type="match status" value="1"/>
</dbReference>
<evidence type="ECO:0000256" key="7">
    <source>
        <dbReference type="ARBA" id="ARBA00054210"/>
    </source>
</evidence>